<evidence type="ECO:0000259" key="4">
    <source>
        <dbReference type="Pfam" id="PF00891"/>
    </source>
</evidence>
<dbReference type="InterPro" id="IPR001077">
    <property type="entry name" value="COMT_C"/>
</dbReference>
<proteinExistence type="predicted"/>
<keyword evidence="6" id="KW-1185">Reference proteome</keyword>
<organism evidence="5 6">
    <name type="scientific">Diaporthe eres</name>
    <name type="common">Phomopsis oblonga</name>
    <dbReference type="NCBI Taxonomy" id="83184"/>
    <lineage>
        <taxon>Eukaryota</taxon>
        <taxon>Fungi</taxon>
        <taxon>Dikarya</taxon>
        <taxon>Ascomycota</taxon>
        <taxon>Pezizomycotina</taxon>
        <taxon>Sordariomycetes</taxon>
        <taxon>Sordariomycetidae</taxon>
        <taxon>Diaporthales</taxon>
        <taxon>Diaporthaceae</taxon>
        <taxon>Diaporthe</taxon>
        <taxon>Diaporthe eres species complex</taxon>
    </lineage>
</organism>
<comment type="caution">
    <text evidence="5">The sequence shown here is derived from an EMBL/GenBank/DDBJ whole genome shotgun (WGS) entry which is preliminary data.</text>
</comment>
<dbReference type="PANTHER" id="PTHR43712:SF12">
    <property type="entry name" value="STERIGMATOCYSTIN 8-O-METHYLTRANSFERASE"/>
    <property type="match status" value="1"/>
</dbReference>
<reference evidence="5 6" key="1">
    <citation type="submission" date="2024-02" db="EMBL/GenBank/DDBJ databases">
        <title>De novo assembly and annotation of 12 fungi associated with fruit tree decline syndrome in Ontario, Canada.</title>
        <authorList>
            <person name="Sulman M."/>
            <person name="Ellouze W."/>
            <person name="Ilyukhin E."/>
        </authorList>
    </citation>
    <scope>NUCLEOTIDE SEQUENCE [LARGE SCALE GENOMIC DNA]</scope>
    <source>
        <strain evidence="5 6">M169</strain>
    </source>
</reference>
<accession>A0ABR1NV07</accession>
<dbReference type="PROSITE" id="PS51683">
    <property type="entry name" value="SAM_OMT_II"/>
    <property type="match status" value="1"/>
</dbReference>
<dbReference type="Pfam" id="PF00891">
    <property type="entry name" value="Methyltransf_2"/>
    <property type="match status" value="1"/>
</dbReference>
<dbReference type="InterPro" id="IPR016461">
    <property type="entry name" value="COMT-like"/>
</dbReference>
<evidence type="ECO:0000313" key="5">
    <source>
        <dbReference type="EMBL" id="KAK7716632.1"/>
    </source>
</evidence>
<feature type="domain" description="O-methyltransferase C-terminal" evidence="4">
    <location>
        <begin position="81"/>
        <end position="271"/>
    </location>
</feature>
<evidence type="ECO:0000256" key="3">
    <source>
        <dbReference type="ARBA" id="ARBA00022691"/>
    </source>
</evidence>
<protein>
    <recommendedName>
        <fullName evidence="4">O-methyltransferase C-terminal domain-containing protein</fullName>
    </recommendedName>
</protein>
<dbReference type="SUPFAM" id="SSF53335">
    <property type="entry name" value="S-adenosyl-L-methionine-dependent methyltransferases"/>
    <property type="match status" value="1"/>
</dbReference>
<dbReference type="EMBL" id="JAKNSF020000099">
    <property type="protein sequence ID" value="KAK7716632.1"/>
    <property type="molecule type" value="Genomic_DNA"/>
</dbReference>
<keyword evidence="3" id="KW-0949">S-adenosyl-L-methionine</keyword>
<keyword evidence="1" id="KW-0489">Methyltransferase</keyword>
<dbReference type="PANTHER" id="PTHR43712">
    <property type="entry name" value="PUTATIVE (AFU_ORTHOLOGUE AFUA_4G14580)-RELATED"/>
    <property type="match status" value="1"/>
</dbReference>
<dbReference type="Gene3D" id="3.40.50.150">
    <property type="entry name" value="Vaccinia Virus protein VP39"/>
    <property type="match status" value="1"/>
</dbReference>
<dbReference type="InterPro" id="IPR029063">
    <property type="entry name" value="SAM-dependent_MTases_sf"/>
</dbReference>
<sequence>MVSRIIRHAVTMRIFCEPKPGMVAHTKASRMLASPEMRDWTRAGTEELGSASGKLADALEKWPGSQEPNETGFSLANNTTRSVYDVIAEDPERAVRFANAMKVMTSKPEFDLSYGTDYYDWASLGEVQVVDVGGARGHFAKELAKRHPQLRIVVQDMANVVENADLGEPLHRVRFAAHNLFDPQNIHADVFFFRWIFHNWPDQYCIRIIKAQVPALRPGARLIIQEAIMPESGTVAQWKERDLRAMDLEMAYAFNARERTLADWKTLFEEADSGFILENVIEPKGSAMGILEFTWRGVGEPTN</sequence>
<evidence type="ECO:0000256" key="2">
    <source>
        <dbReference type="ARBA" id="ARBA00022679"/>
    </source>
</evidence>
<name>A0ABR1NV07_DIAER</name>
<dbReference type="Proteomes" id="UP001430848">
    <property type="component" value="Unassembled WGS sequence"/>
</dbReference>
<evidence type="ECO:0000313" key="6">
    <source>
        <dbReference type="Proteomes" id="UP001430848"/>
    </source>
</evidence>
<keyword evidence="2" id="KW-0808">Transferase</keyword>
<evidence type="ECO:0000256" key="1">
    <source>
        <dbReference type="ARBA" id="ARBA00022603"/>
    </source>
</evidence>
<gene>
    <name evidence="5" type="ORF">SLS63_011056</name>
</gene>